<dbReference type="EMBL" id="BMMV01000001">
    <property type="protein sequence ID" value="GGJ75943.1"/>
    <property type="molecule type" value="Genomic_DNA"/>
</dbReference>
<organism evidence="2 3">
    <name type="scientific">Streptomyces camponoticapitis</name>
    <dbReference type="NCBI Taxonomy" id="1616125"/>
    <lineage>
        <taxon>Bacteria</taxon>
        <taxon>Bacillati</taxon>
        <taxon>Actinomycetota</taxon>
        <taxon>Actinomycetes</taxon>
        <taxon>Kitasatosporales</taxon>
        <taxon>Streptomycetaceae</taxon>
        <taxon>Streptomyces</taxon>
    </lineage>
</organism>
<accession>A0ABQ2E188</accession>
<evidence type="ECO:0000259" key="1">
    <source>
        <dbReference type="Pfam" id="PF13672"/>
    </source>
</evidence>
<evidence type="ECO:0000313" key="3">
    <source>
        <dbReference type="Proteomes" id="UP000660265"/>
    </source>
</evidence>
<dbReference type="Pfam" id="PF13672">
    <property type="entry name" value="PP2C_2"/>
    <property type="match status" value="1"/>
</dbReference>
<feature type="domain" description="PPM-type phosphatase" evidence="1">
    <location>
        <begin position="15"/>
        <end position="206"/>
    </location>
</feature>
<sequence length="261" mass="27782">MRIDIATAPGSHPRPNEDWTAVATPSAGSGGTLIALDGVTPPRTGGDGCVHGVPWFTSRLGGALTELSASRREMPLTDVLGEAIRRTADAHRDTCDLSHPRTPQATVVMVRWDAGTVEHLVLSDSTLLLESPAGEVRAVVDDRLDRIPRSVRRQAAATDALRNTEGGFFTAAVDPDVAAKAVTGRTPASEVRALVALTDGAARWVEVFREGDWADCLALVRKSGPQELIDRVRAAESADPDGVAFRRGKAYDDATVVYVEP</sequence>
<reference evidence="3" key="1">
    <citation type="journal article" date="2019" name="Int. J. Syst. Evol. Microbiol.">
        <title>The Global Catalogue of Microorganisms (GCM) 10K type strain sequencing project: providing services to taxonomists for standard genome sequencing and annotation.</title>
        <authorList>
            <consortium name="The Broad Institute Genomics Platform"/>
            <consortium name="The Broad Institute Genome Sequencing Center for Infectious Disease"/>
            <person name="Wu L."/>
            <person name="Ma J."/>
        </authorList>
    </citation>
    <scope>NUCLEOTIDE SEQUENCE [LARGE SCALE GENOMIC DNA]</scope>
    <source>
        <strain evidence="3">CGMCC 4.7275</strain>
    </source>
</reference>
<name>A0ABQ2E188_9ACTN</name>
<keyword evidence="3" id="KW-1185">Reference proteome</keyword>
<evidence type="ECO:0000313" key="2">
    <source>
        <dbReference type="EMBL" id="GGJ75943.1"/>
    </source>
</evidence>
<protein>
    <recommendedName>
        <fullName evidence="1">PPM-type phosphatase domain-containing protein</fullName>
    </recommendedName>
</protein>
<comment type="caution">
    <text evidence="2">The sequence shown here is derived from an EMBL/GenBank/DDBJ whole genome shotgun (WGS) entry which is preliminary data.</text>
</comment>
<proteinExistence type="predicted"/>
<dbReference type="InterPro" id="IPR001932">
    <property type="entry name" value="PPM-type_phosphatase-like_dom"/>
</dbReference>
<gene>
    <name evidence="2" type="ORF">GCM10011583_04200</name>
</gene>
<dbReference type="Proteomes" id="UP000660265">
    <property type="component" value="Unassembled WGS sequence"/>
</dbReference>
<dbReference type="RefSeq" id="WP_189105482.1">
    <property type="nucleotide sequence ID" value="NZ_BMMV01000001.1"/>
</dbReference>